<feature type="region of interest" description="Disordered" evidence="1">
    <location>
        <begin position="188"/>
        <end position="223"/>
    </location>
</feature>
<name>A0ABX5NXN2_9HYPH</name>
<protein>
    <recommendedName>
        <fullName evidence="5">DUF1499 domain-containing protein</fullName>
    </recommendedName>
</protein>
<sequence length="318" mass="33759">MIVRYDRPVSRSAFLARRLALFALVMVLLVIVAHRFGFLKTPDFVALVLVAALPAAFAVPLALIGLMRLWQIGALGGIAAVQALAYAALPLALPGYGYFLYESRPMLTEVSTDLNDRPAWVSVPEADQQFLPRPPLSVVASTLQAEHYPGLNGRRYEGAIDRVYEAVRKVAVANGLVVTASRGEAEALPDLQLRPAEDGTTATPPASAATGTPPAEEALPESGPLPMPRPDAISALIAAAEAGPAEPDGEARLQLATKTFLLGLPFDAVVRLKEEAEMTLVDIRVAARYGPHDLGFSDEIAEGFLHALDAELLGIAGN</sequence>
<accession>A0ABX5NXN2</accession>
<keyword evidence="2" id="KW-0812">Transmembrane</keyword>
<proteinExistence type="predicted"/>
<dbReference type="Proteomes" id="UP000247536">
    <property type="component" value="Unassembled WGS sequence"/>
</dbReference>
<reference evidence="3 4" key="1">
    <citation type="submission" date="2018-06" db="EMBL/GenBank/DDBJ databases">
        <title>Rhizobium wuzhouense sp. nov., isolated from roots of Oryza officinalis.</title>
        <authorList>
            <person name="Yuan T."/>
        </authorList>
    </citation>
    <scope>NUCLEOTIDE SEQUENCE [LARGE SCALE GENOMIC DNA]</scope>
    <source>
        <strain evidence="3 4">W44</strain>
    </source>
</reference>
<organism evidence="3 4">
    <name type="scientific">Rhizobium wuzhouense</name>
    <dbReference type="NCBI Taxonomy" id="1986026"/>
    <lineage>
        <taxon>Bacteria</taxon>
        <taxon>Pseudomonadati</taxon>
        <taxon>Pseudomonadota</taxon>
        <taxon>Alphaproteobacteria</taxon>
        <taxon>Hyphomicrobiales</taxon>
        <taxon>Rhizobiaceae</taxon>
        <taxon>Rhizobium/Agrobacterium group</taxon>
        <taxon>Rhizobium</taxon>
    </lineage>
</organism>
<dbReference type="Pfam" id="PF07386">
    <property type="entry name" value="DUF1499"/>
    <property type="match status" value="1"/>
</dbReference>
<dbReference type="InterPro" id="IPR010865">
    <property type="entry name" value="DUF1499"/>
</dbReference>
<gene>
    <name evidence="3" type="ORF">DMY87_01700</name>
</gene>
<evidence type="ECO:0000313" key="4">
    <source>
        <dbReference type="Proteomes" id="UP000247536"/>
    </source>
</evidence>
<evidence type="ECO:0000256" key="1">
    <source>
        <dbReference type="SAM" id="MobiDB-lite"/>
    </source>
</evidence>
<keyword evidence="2" id="KW-1133">Transmembrane helix</keyword>
<feature type="transmembrane region" description="Helical" evidence="2">
    <location>
        <begin position="44"/>
        <end position="66"/>
    </location>
</feature>
<dbReference type="RefSeq" id="WP_110789546.1">
    <property type="nucleotide sequence ID" value="NZ_QJRY01000001.1"/>
</dbReference>
<feature type="transmembrane region" description="Helical" evidence="2">
    <location>
        <begin position="20"/>
        <end position="38"/>
    </location>
</feature>
<evidence type="ECO:0000313" key="3">
    <source>
        <dbReference type="EMBL" id="PYB77112.1"/>
    </source>
</evidence>
<feature type="transmembrane region" description="Helical" evidence="2">
    <location>
        <begin position="78"/>
        <end position="101"/>
    </location>
</feature>
<dbReference type="EMBL" id="QJRY01000001">
    <property type="protein sequence ID" value="PYB77112.1"/>
    <property type="molecule type" value="Genomic_DNA"/>
</dbReference>
<evidence type="ECO:0000256" key="2">
    <source>
        <dbReference type="SAM" id="Phobius"/>
    </source>
</evidence>
<evidence type="ECO:0008006" key="5">
    <source>
        <dbReference type="Google" id="ProtNLM"/>
    </source>
</evidence>
<keyword evidence="2" id="KW-0472">Membrane</keyword>
<comment type="caution">
    <text evidence="3">The sequence shown here is derived from an EMBL/GenBank/DDBJ whole genome shotgun (WGS) entry which is preliminary data.</text>
</comment>
<feature type="compositionally biased region" description="Low complexity" evidence="1">
    <location>
        <begin position="200"/>
        <end position="221"/>
    </location>
</feature>
<keyword evidence="4" id="KW-1185">Reference proteome</keyword>